<accession>A0ABM7TAI0</accession>
<keyword evidence="1" id="KW-1133">Transmembrane helix</keyword>
<name>A0ABM7TAI0_9CLOT</name>
<organism evidence="2 3">
    <name type="scientific">Clostridium gelidum</name>
    <dbReference type="NCBI Taxonomy" id="704125"/>
    <lineage>
        <taxon>Bacteria</taxon>
        <taxon>Bacillati</taxon>
        <taxon>Bacillota</taxon>
        <taxon>Clostridia</taxon>
        <taxon>Eubacteriales</taxon>
        <taxon>Clostridiaceae</taxon>
        <taxon>Clostridium</taxon>
    </lineage>
</organism>
<proteinExistence type="predicted"/>
<sequence>MAGCAQLSLIPIQKHYVKVRDAKYKSSREKVRRMKCKISILTFWTFVFGESLFGRSILGQT</sequence>
<dbReference type="EMBL" id="AP024849">
    <property type="protein sequence ID" value="BCZ48920.1"/>
    <property type="molecule type" value="Genomic_DNA"/>
</dbReference>
<evidence type="ECO:0000313" key="2">
    <source>
        <dbReference type="EMBL" id="BCZ48920.1"/>
    </source>
</evidence>
<protein>
    <submittedName>
        <fullName evidence="2">Uncharacterized protein</fullName>
    </submittedName>
</protein>
<evidence type="ECO:0000313" key="3">
    <source>
        <dbReference type="Proteomes" id="UP000824633"/>
    </source>
</evidence>
<keyword evidence="3" id="KW-1185">Reference proteome</keyword>
<evidence type="ECO:0000256" key="1">
    <source>
        <dbReference type="SAM" id="Phobius"/>
    </source>
</evidence>
<feature type="transmembrane region" description="Helical" evidence="1">
    <location>
        <begin position="38"/>
        <end position="58"/>
    </location>
</feature>
<gene>
    <name evidence="2" type="ORF">psyc5s11_49870</name>
</gene>
<dbReference type="Proteomes" id="UP000824633">
    <property type="component" value="Chromosome"/>
</dbReference>
<keyword evidence="1" id="KW-0472">Membrane</keyword>
<reference evidence="3" key="1">
    <citation type="submission" date="2021-07" db="EMBL/GenBank/DDBJ databases">
        <title>Complete genome sequencing of a Clostridium isolate.</title>
        <authorList>
            <person name="Ueki A."/>
            <person name="Tonouchi A."/>
        </authorList>
    </citation>
    <scope>NUCLEOTIDE SEQUENCE [LARGE SCALE GENOMIC DNA]</scope>
    <source>
        <strain evidence="3">C5S11</strain>
    </source>
</reference>
<keyword evidence="1" id="KW-0812">Transmembrane</keyword>